<name>A0A6C0HY66_9ZZZZ</name>
<dbReference type="EMBL" id="MN740044">
    <property type="protein sequence ID" value="QHT85721.1"/>
    <property type="molecule type" value="Genomic_DNA"/>
</dbReference>
<keyword evidence="2" id="KW-1133">Transmembrane helix</keyword>
<keyword evidence="2" id="KW-0472">Membrane</keyword>
<feature type="transmembrane region" description="Helical" evidence="2">
    <location>
        <begin position="170"/>
        <end position="192"/>
    </location>
</feature>
<evidence type="ECO:0000313" key="3">
    <source>
        <dbReference type="EMBL" id="QHT85721.1"/>
    </source>
</evidence>
<feature type="region of interest" description="Disordered" evidence="1">
    <location>
        <begin position="26"/>
        <end position="100"/>
    </location>
</feature>
<keyword evidence="2" id="KW-0812">Transmembrane</keyword>
<feature type="transmembrane region" description="Helical" evidence="2">
    <location>
        <begin position="204"/>
        <end position="223"/>
    </location>
</feature>
<organism evidence="3">
    <name type="scientific">viral metagenome</name>
    <dbReference type="NCBI Taxonomy" id="1070528"/>
    <lineage>
        <taxon>unclassified sequences</taxon>
        <taxon>metagenomes</taxon>
        <taxon>organismal metagenomes</taxon>
    </lineage>
</organism>
<sequence length="234" mass="27515">MNYANENISMTRISDLPTEIVSQPIQQNQQNQAFNDSNIYIPLNPHPNPYGISEQPGGSLPPPPQQQYPFSEQPQQMQNQQQYSPQIPQPQQQQQQQPEFRLPQRDIPMDITDFTHDEQIQPNYIPKPKLTSDYVERHEKATKTKIREYEENEKKEANVNQLIDQLYQPLVLAFLYFMFQLPIINTLIFKRFSFLSIYNDDGNFNLLGLVLKSSLFASTFFFLQKSTQYFINLF</sequence>
<reference evidence="3" key="1">
    <citation type="journal article" date="2020" name="Nature">
        <title>Giant virus diversity and host interactions through global metagenomics.</title>
        <authorList>
            <person name="Schulz F."/>
            <person name="Roux S."/>
            <person name="Paez-Espino D."/>
            <person name="Jungbluth S."/>
            <person name="Walsh D.A."/>
            <person name="Denef V.J."/>
            <person name="McMahon K.D."/>
            <person name="Konstantinidis K.T."/>
            <person name="Eloe-Fadrosh E.A."/>
            <person name="Kyrpides N.C."/>
            <person name="Woyke T."/>
        </authorList>
    </citation>
    <scope>NUCLEOTIDE SEQUENCE</scope>
    <source>
        <strain evidence="3">GVMAG-M-3300023184-182</strain>
    </source>
</reference>
<dbReference type="AlphaFoldDB" id="A0A6C0HY66"/>
<accession>A0A6C0HY66</accession>
<protein>
    <submittedName>
        <fullName evidence="3">Uncharacterized protein</fullName>
    </submittedName>
</protein>
<feature type="compositionally biased region" description="Low complexity" evidence="1">
    <location>
        <begin position="67"/>
        <end position="100"/>
    </location>
</feature>
<evidence type="ECO:0000256" key="1">
    <source>
        <dbReference type="SAM" id="MobiDB-lite"/>
    </source>
</evidence>
<proteinExistence type="predicted"/>
<evidence type="ECO:0000256" key="2">
    <source>
        <dbReference type="SAM" id="Phobius"/>
    </source>
</evidence>